<reference evidence="3" key="1">
    <citation type="journal article" date="2020" name="Nature">
        <title>Giant virus diversity and host interactions through global metagenomics.</title>
        <authorList>
            <person name="Schulz F."/>
            <person name="Roux S."/>
            <person name="Paez-Espino D."/>
            <person name="Jungbluth S."/>
            <person name="Walsh D.A."/>
            <person name="Denef V.J."/>
            <person name="McMahon K.D."/>
            <person name="Konstantinidis K.T."/>
            <person name="Eloe-Fadrosh E.A."/>
            <person name="Kyrpides N.C."/>
            <person name="Woyke T."/>
        </authorList>
    </citation>
    <scope>NUCLEOTIDE SEQUENCE</scope>
    <source>
        <strain evidence="3">GVMAG-S-1102113-126</strain>
    </source>
</reference>
<proteinExistence type="predicted"/>
<dbReference type="EMBL" id="MN740845">
    <property type="protein sequence ID" value="QHU14703.1"/>
    <property type="molecule type" value="Genomic_DNA"/>
</dbReference>
<feature type="region of interest" description="Disordered" evidence="1">
    <location>
        <begin position="111"/>
        <end position="131"/>
    </location>
</feature>
<evidence type="ECO:0000313" key="3">
    <source>
        <dbReference type="EMBL" id="QHU14703.1"/>
    </source>
</evidence>
<sequence>MDALYSAINRRDSEPLALLFFDNENYVFLENYVTTRVSRDTGSNLASQEPRAFVALMEYIYNNYSACNPDLRSNLLELNKLFLRHAIKKVTLGYEDYRKYYKDASTLRVPGDRPVNSSSKGSKGLQERFTY</sequence>
<evidence type="ECO:0000256" key="1">
    <source>
        <dbReference type="SAM" id="MobiDB-lite"/>
    </source>
</evidence>
<dbReference type="AlphaFoldDB" id="A0A6C0KBC8"/>
<dbReference type="Pfam" id="PF19065">
    <property type="entry name" value="P8_CR"/>
    <property type="match status" value="1"/>
</dbReference>
<accession>A0A6C0KBC8</accession>
<organism evidence="3">
    <name type="scientific">viral metagenome</name>
    <dbReference type="NCBI Taxonomy" id="1070528"/>
    <lineage>
        <taxon>unclassified sequences</taxon>
        <taxon>metagenomes</taxon>
        <taxon>organismal metagenomes</taxon>
    </lineage>
</organism>
<name>A0A6C0KBC8_9ZZZZ</name>
<evidence type="ECO:0000259" key="2">
    <source>
        <dbReference type="Pfam" id="PF19065"/>
    </source>
</evidence>
<feature type="domain" description="Minor capsid protein P8 central region" evidence="2">
    <location>
        <begin position="11"/>
        <end position="126"/>
    </location>
</feature>
<protein>
    <recommendedName>
        <fullName evidence="2">Minor capsid protein P8 central region domain-containing protein</fullName>
    </recommendedName>
</protein>
<dbReference type="InterPro" id="IPR043916">
    <property type="entry name" value="P8_CR"/>
</dbReference>